<dbReference type="SUPFAM" id="SSF46626">
    <property type="entry name" value="Cytochrome c"/>
    <property type="match status" value="2"/>
</dbReference>
<evidence type="ECO:0000256" key="5">
    <source>
        <dbReference type="ARBA" id="ARBA00022764"/>
    </source>
</evidence>
<evidence type="ECO:0000256" key="9">
    <source>
        <dbReference type="PIRSR" id="PIRSR000005-2"/>
    </source>
</evidence>
<accession>A0A8J6TS56</accession>
<reference evidence="11 12" key="1">
    <citation type="submission" date="2020-08" db="EMBL/GenBank/DDBJ databases">
        <title>Bridging the membrane lipid divide: bacteria of the FCB group superphylum have the potential to synthesize archaeal ether lipids.</title>
        <authorList>
            <person name="Villanueva L."/>
            <person name="Von Meijenfeldt F.A.B."/>
            <person name="Westbye A.B."/>
            <person name="Yadav S."/>
            <person name="Hopmans E.C."/>
            <person name="Dutilh B.E."/>
            <person name="Sinninghe Damste J.S."/>
        </authorList>
    </citation>
    <scope>NUCLEOTIDE SEQUENCE [LARGE SCALE GENOMIC DNA]</scope>
    <source>
        <strain evidence="11">NIOZ-UU100</strain>
    </source>
</reference>
<evidence type="ECO:0000256" key="1">
    <source>
        <dbReference type="ARBA" id="ARBA00004418"/>
    </source>
</evidence>
<evidence type="ECO:0000256" key="2">
    <source>
        <dbReference type="ARBA" id="ARBA00022448"/>
    </source>
</evidence>
<dbReference type="Gene3D" id="1.10.760.10">
    <property type="entry name" value="Cytochrome c-like domain"/>
    <property type="match status" value="2"/>
</dbReference>
<feature type="binding site" description="covalent" evidence="8">
    <location>
        <position position="38"/>
    </location>
    <ligand>
        <name>heme c</name>
        <dbReference type="ChEBI" id="CHEBI:61717"/>
        <label>1</label>
    </ligand>
</feature>
<keyword evidence="5" id="KW-0574">Periplasm</keyword>
<dbReference type="InterPro" id="IPR036909">
    <property type="entry name" value="Cyt_c-like_dom_sf"/>
</dbReference>
<dbReference type="GO" id="GO:0005506">
    <property type="term" value="F:iron ion binding"/>
    <property type="evidence" value="ECO:0007669"/>
    <property type="project" value="InterPro"/>
</dbReference>
<feature type="binding site" description="axial binding residue" evidence="9">
    <location>
        <position position="144"/>
    </location>
    <ligand>
        <name>heme c</name>
        <dbReference type="ChEBI" id="CHEBI:61717"/>
        <label>2</label>
    </ligand>
    <ligandPart>
        <name>Fe</name>
        <dbReference type="ChEBI" id="CHEBI:18248"/>
    </ligandPart>
</feature>
<gene>
    <name evidence="11" type="ORF">H8D24_02555</name>
</gene>
<feature type="binding site" description="axial binding residue" evidence="9">
    <location>
        <position position="90"/>
    </location>
    <ligand>
        <name>heme c</name>
        <dbReference type="ChEBI" id="CHEBI:61717"/>
        <label>1</label>
    </ligand>
    <ligandPart>
        <name>Fe</name>
        <dbReference type="ChEBI" id="CHEBI:18248"/>
    </ligandPart>
</feature>
<sequence length="208" mass="23855">MLSPLSHGWDGFDRGGEAEEAMTLTPDIDNGKKIYDTCSLCHTSQGWGMAPGIGQYRVPGTYPQLAGQHKSVLIKQLTDIRQLNRDNPVMYPFTLNRYIGNAQDIADVTGYITTLPVNRQNYLGHGDDLEHGKKLYQDNCAQCHGDNGEGDPENFYPKLNNQHYEYMLRQFIWIRDGKRRNANKKMVKQIQKFSYRDIKAVIDYSSRF</sequence>
<comment type="caution">
    <text evidence="11">The sequence shown here is derived from an EMBL/GenBank/DDBJ whole genome shotgun (WGS) entry which is preliminary data.</text>
</comment>
<comment type="subcellular location">
    <subcellularLocation>
        <location evidence="1">Periplasm</location>
    </subcellularLocation>
</comment>
<keyword evidence="2" id="KW-0813">Transport</keyword>
<evidence type="ECO:0000313" key="11">
    <source>
        <dbReference type="EMBL" id="MBC8519273.1"/>
    </source>
</evidence>
<protein>
    <submittedName>
        <fullName evidence="11">C-type cytochrome</fullName>
    </submittedName>
</protein>
<dbReference type="GO" id="GO:0042597">
    <property type="term" value="C:periplasmic space"/>
    <property type="evidence" value="ECO:0007669"/>
    <property type="project" value="UniProtKB-SubCell"/>
</dbReference>
<dbReference type="InterPro" id="IPR009056">
    <property type="entry name" value="Cyt_c-like_dom"/>
</dbReference>
<keyword evidence="7 9" id="KW-0408">Iron</keyword>
<feature type="domain" description="Cytochrome c" evidence="10">
    <location>
        <begin position="26"/>
        <end position="116"/>
    </location>
</feature>
<keyword evidence="3 8" id="KW-0349">Heme</keyword>
<evidence type="ECO:0000259" key="10">
    <source>
        <dbReference type="PROSITE" id="PS51007"/>
    </source>
</evidence>
<dbReference type="EMBL" id="JACNFK010000020">
    <property type="protein sequence ID" value="MBC8519273.1"/>
    <property type="molecule type" value="Genomic_DNA"/>
</dbReference>
<dbReference type="GO" id="GO:0009055">
    <property type="term" value="F:electron transfer activity"/>
    <property type="evidence" value="ECO:0007669"/>
    <property type="project" value="InterPro"/>
</dbReference>
<evidence type="ECO:0000256" key="7">
    <source>
        <dbReference type="ARBA" id="ARBA00023004"/>
    </source>
</evidence>
<feature type="binding site" description="axial binding residue" evidence="9">
    <location>
        <position position="42"/>
    </location>
    <ligand>
        <name>heme c</name>
        <dbReference type="ChEBI" id="CHEBI:61717"/>
        <label>1</label>
    </ligand>
    <ligandPart>
        <name>Fe</name>
        <dbReference type="ChEBI" id="CHEBI:18248"/>
    </ligandPart>
</feature>
<dbReference type="PANTHER" id="PTHR33751:SF9">
    <property type="entry name" value="CYTOCHROME C4"/>
    <property type="match status" value="1"/>
</dbReference>
<dbReference type="AlphaFoldDB" id="A0A8J6TS56"/>
<dbReference type="PROSITE" id="PS51007">
    <property type="entry name" value="CYTC"/>
    <property type="match status" value="2"/>
</dbReference>
<keyword evidence="6" id="KW-0249">Electron transport</keyword>
<dbReference type="GO" id="GO:0020037">
    <property type="term" value="F:heme binding"/>
    <property type="evidence" value="ECO:0007669"/>
    <property type="project" value="InterPro"/>
</dbReference>
<organism evidence="11 12">
    <name type="scientific">Candidatus Thiopontia autotrophica</name>
    <dbReference type="NCBI Taxonomy" id="2841688"/>
    <lineage>
        <taxon>Bacteria</taxon>
        <taxon>Pseudomonadati</taxon>
        <taxon>Pseudomonadota</taxon>
        <taxon>Gammaproteobacteria</taxon>
        <taxon>Candidatus Thiopontia</taxon>
    </lineage>
</organism>
<dbReference type="Proteomes" id="UP000654401">
    <property type="component" value="Unassembled WGS sequence"/>
</dbReference>
<dbReference type="Pfam" id="PF00034">
    <property type="entry name" value="Cytochrom_C"/>
    <property type="match status" value="2"/>
</dbReference>
<evidence type="ECO:0000256" key="3">
    <source>
        <dbReference type="ARBA" id="ARBA00022617"/>
    </source>
</evidence>
<comment type="PTM">
    <text evidence="8">Binds 2 heme c groups covalently per subunit.</text>
</comment>
<keyword evidence="4 9" id="KW-0479">Metal-binding</keyword>
<feature type="binding site" description="covalent" evidence="8">
    <location>
        <position position="143"/>
    </location>
    <ligand>
        <name>heme c</name>
        <dbReference type="ChEBI" id="CHEBI:61717"/>
        <label>2</label>
    </ligand>
</feature>
<evidence type="ECO:0000313" key="12">
    <source>
        <dbReference type="Proteomes" id="UP000654401"/>
    </source>
</evidence>
<evidence type="ECO:0000256" key="8">
    <source>
        <dbReference type="PIRSR" id="PIRSR000005-1"/>
    </source>
</evidence>
<dbReference type="PIRSF" id="PIRSF000005">
    <property type="entry name" value="Cytochrome_c4"/>
    <property type="match status" value="1"/>
</dbReference>
<proteinExistence type="predicted"/>
<dbReference type="InterPro" id="IPR050597">
    <property type="entry name" value="Cytochrome_c_Oxidase_Subunit"/>
</dbReference>
<dbReference type="PANTHER" id="PTHR33751">
    <property type="entry name" value="CBB3-TYPE CYTOCHROME C OXIDASE SUBUNIT FIXP"/>
    <property type="match status" value="1"/>
</dbReference>
<dbReference type="InterPro" id="IPR024167">
    <property type="entry name" value="Cytochrome_c4-like"/>
</dbReference>
<name>A0A8J6TS56_9GAMM</name>
<feature type="domain" description="Cytochrome c" evidence="10">
    <location>
        <begin position="127"/>
        <end position="208"/>
    </location>
</feature>
<feature type="binding site" description="covalent" evidence="8">
    <location>
        <position position="140"/>
    </location>
    <ligand>
        <name>heme c</name>
        <dbReference type="ChEBI" id="CHEBI:61717"/>
        <label>2</label>
    </ligand>
</feature>
<evidence type="ECO:0000256" key="4">
    <source>
        <dbReference type="ARBA" id="ARBA00022723"/>
    </source>
</evidence>
<evidence type="ECO:0000256" key="6">
    <source>
        <dbReference type="ARBA" id="ARBA00022982"/>
    </source>
</evidence>
<feature type="binding site" description="covalent" evidence="8">
    <location>
        <position position="41"/>
    </location>
    <ligand>
        <name>heme c</name>
        <dbReference type="ChEBI" id="CHEBI:61717"/>
        <label>1</label>
    </ligand>
</feature>